<dbReference type="GO" id="GO:0005886">
    <property type="term" value="C:plasma membrane"/>
    <property type="evidence" value="ECO:0007669"/>
    <property type="project" value="TreeGrafter"/>
</dbReference>
<dbReference type="AlphaFoldDB" id="A0A835HUP4"/>
<keyword evidence="4 8" id="KW-1133">Transmembrane helix</keyword>
<comment type="subcellular location">
    <subcellularLocation>
        <location evidence="1">Membrane</location>
        <topology evidence="1">Multi-pass membrane protein</topology>
    </subcellularLocation>
</comment>
<dbReference type="PROSITE" id="PS50088">
    <property type="entry name" value="ANK_REPEAT"/>
    <property type="match status" value="2"/>
</dbReference>
<evidence type="ECO:0000256" key="6">
    <source>
        <dbReference type="ARBA" id="ARBA00023136"/>
    </source>
</evidence>
<evidence type="ECO:0000259" key="9">
    <source>
        <dbReference type="Pfam" id="PF13962"/>
    </source>
</evidence>
<keyword evidence="5 7" id="KW-0040">ANK repeat</keyword>
<keyword evidence="3" id="KW-0677">Repeat</keyword>
<evidence type="ECO:0000313" key="10">
    <source>
        <dbReference type="EMBL" id="KAF9606345.1"/>
    </source>
</evidence>
<gene>
    <name evidence="10" type="ORF">IFM89_025013</name>
</gene>
<dbReference type="InterPro" id="IPR026961">
    <property type="entry name" value="PGG_dom"/>
</dbReference>
<dbReference type="InterPro" id="IPR036770">
    <property type="entry name" value="Ankyrin_rpt-contain_sf"/>
</dbReference>
<dbReference type="Gene3D" id="1.25.40.20">
    <property type="entry name" value="Ankyrin repeat-containing domain"/>
    <property type="match status" value="2"/>
</dbReference>
<dbReference type="EMBL" id="JADFTS010000005">
    <property type="protein sequence ID" value="KAF9606345.1"/>
    <property type="molecule type" value="Genomic_DNA"/>
</dbReference>
<evidence type="ECO:0000256" key="3">
    <source>
        <dbReference type="ARBA" id="ARBA00022737"/>
    </source>
</evidence>
<dbReference type="PROSITE" id="PS50297">
    <property type="entry name" value="ANK_REP_REGION"/>
    <property type="match status" value="2"/>
</dbReference>
<keyword evidence="2 8" id="KW-0812">Transmembrane</keyword>
<feature type="transmembrane region" description="Helical" evidence="8">
    <location>
        <begin position="509"/>
        <end position="532"/>
    </location>
</feature>
<protein>
    <recommendedName>
        <fullName evidence="9">PGG domain-containing protein</fullName>
    </recommendedName>
</protein>
<feature type="transmembrane region" description="Helical" evidence="8">
    <location>
        <begin position="393"/>
        <end position="415"/>
    </location>
</feature>
<dbReference type="Proteomes" id="UP000631114">
    <property type="component" value="Unassembled WGS sequence"/>
</dbReference>
<dbReference type="InterPro" id="IPR002110">
    <property type="entry name" value="Ankyrin_rpt"/>
</dbReference>
<organism evidence="10 11">
    <name type="scientific">Coptis chinensis</name>
    <dbReference type="NCBI Taxonomy" id="261450"/>
    <lineage>
        <taxon>Eukaryota</taxon>
        <taxon>Viridiplantae</taxon>
        <taxon>Streptophyta</taxon>
        <taxon>Embryophyta</taxon>
        <taxon>Tracheophyta</taxon>
        <taxon>Spermatophyta</taxon>
        <taxon>Magnoliopsida</taxon>
        <taxon>Ranunculales</taxon>
        <taxon>Ranunculaceae</taxon>
        <taxon>Coptidoideae</taxon>
        <taxon>Coptis</taxon>
    </lineage>
</organism>
<feature type="transmembrane region" description="Helical" evidence="8">
    <location>
        <begin position="476"/>
        <end position="497"/>
    </location>
</feature>
<evidence type="ECO:0000313" key="11">
    <source>
        <dbReference type="Proteomes" id="UP000631114"/>
    </source>
</evidence>
<feature type="domain" description="PGG" evidence="9">
    <location>
        <begin position="384"/>
        <end position="494"/>
    </location>
</feature>
<feature type="repeat" description="ANK" evidence="7">
    <location>
        <begin position="194"/>
        <end position="216"/>
    </location>
</feature>
<feature type="repeat" description="ANK" evidence="7">
    <location>
        <begin position="108"/>
        <end position="130"/>
    </location>
</feature>
<dbReference type="PANTHER" id="PTHR24186:SF46">
    <property type="entry name" value="PROTEIN ACCELERATED CELL DEATH 6-LIKE"/>
    <property type="match status" value="1"/>
</dbReference>
<keyword evidence="6 8" id="KW-0472">Membrane</keyword>
<dbReference type="SMART" id="SM00248">
    <property type="entry name" value="ANK"/>
    <property type="match status" value="7"/>
</dbReference>
<proteinExistence type="predicted"/>
<evidence type="ECO:0000256" key="2">
    <source>
        <dbReference type="ARBA" id="ARBA00022692"/>
    </source>
</evidence>
<keyword evidence="11" id="KW-1185">Reference proteome</keyword>
<name>A0A835HUP4_9MAGN</name>
<dbReference type="PANTHER" id="PTHR24186">
    <property type="entry name" value="PROTEIN PHOSPHATASE 1 REGULATORY SUBUNIT"/>
    <property type="match status" value="1"/>
</dbReference>
<dbReference type="Pfam" id="PF12796">
    <property type="entry name" value="Ank_2"/>
    <property type="match status" value="3"/>
</dbReference>
<dbReference type="Pfam" id="PF13962">
    <property type="entry name" value="PGG"/>
    <property type="match status" value="1"/>
</dbReference>
<dbReference type="SUPFAM" id="SSF48403">
    <property type="entry name" value="Ankyrin repeat"/>
    <property type="match status" value="1"/>
</dbReference>
<evidence type="ECO:0000256" key="8">
    <source>
        <dbReference type="SAM" id="Phobius"/>
    </source>
</evidence>
<evidence type="ECO:0000256" key="1">
    <source>
        <dbReference type="ARBA" id="ARBA00004141"/>
    </source>
</evidence>
<evidence type="ECO:0000256" key="4">
    <source>
        <dbReference type="ARBA" id="ARBA00022989"/>
    </source>
</evidence>
<evidence type="ECO:0000256" key="7">
    <source>
        <dbReference type="PROSITE-ProRule" id="PRU00023"/>
    </source>
</evidence>
<reference evidence="10 11" key="1">
    <citation type="submission" date="2020-10" db="EMBL/GenBank/DDBJ databases">
        <title>The Coptis chinensis genome and diversification of protoberbering-type alkaloids.</title>
        <authorList>
            <person name="Wang B."/>
            <person name="Shu S."/>
            <person name="Song C."/>
            <person name="Liu Y."/>
        </authorList>
    </citation>
    <scope>NUCLEOTIDE SEQUENCE [LARGE SCALE GENOMIC DNA]</scope>
    <source>
        <strain evidence="10">HL-2020</strain>
        <tissue evidence="10">Leaf</tissue>
    </source>
</reference>
<dbReference type="OrthoDB" id="303876at2759"/>
<accession>A0A835HUP4</accession>
<comment type="caution">
    <text evidence="10">The sequence shown here is derived from an EMBL/GenBank/DDBJ whole genome shotgun (WGS) entry which is preliminary data.</text>
</comment>
<feature type="transmembrane region" description="Helical" evidence="8">
    <location>
        <begin position="436"/>
        <end position="456"/>
    </location>
</feature>
<evidence type="ECO:0000256" key="5">
    <source>
        <dbReference type="ARBA" id="ARBA00023043"/>
    </source>
</evidence>
<sequence length="570" mass="63825">MDPMLFEVENAGYSDGLAPEIPVMDPTLTLPRYVNGLALEASSMDPKLFIAVTSGKADLLEPLNTDILQQVTPIKDTAIHIAAGFGHLETIKSIHSRCPILFSRANSVGDTTLHVAARAGHFEIVRYLIDCAKTFFSSQDVELGQAGATETNLIRNGNGKKDTVMHEAVRNCNLEMVKLLIKEDPELLRLNNDAGESPLHIAVEKGELDIITEMLKTKHISYEGPNGRTALHAAVIHKRPGIAKLLLKPELVKKADNFRRTPLHFASTFGFLKLVEMLLESDSSTAYSFDKDGCAPIHMSVHFGQISVIKLALRDKRVDITVLNRKLVTALDIARSRSYESKEDQKQLVLATLLYFDRSPWCSWGRVRIEMLRCGMNQRIMSVDWYKDRANTLMVVATLVTTVAFAAGFTMPGGYQSDGSRQGMPTLVNHQKFEEFVWWDAMALFFSMVAVIFLVWVQFVHHLPPTFLLLHCSQVLTVLALECMALAFVSGLSLTLVENSSLSQNMSRLGYTFYFIGVATVIQFLSTAMYIFPGFIRFRSWVNQISGEVFRSSDTNRQGHRRNDMSFLFS</sequence>